<keyword evidence="4" id="KW-1185">Reference proteome</keyword>
<dbReference type="InterPro" id="IPR029498">
    <property type="entry name" value="HeLo_dom"/>
</dbReference>
<evidence type="ECO:0000259" key="2">
    <source>
        <dbReference type="Pfam" id="PF17046"/>
    </source>
</evidence>
<proteinExistence type="predicted"/>
<name>A0A6A6Q9P5_9PEZI</name>
<dbReference type="PANTHER" id="PTHR37542:SF3">
    <property type="entry name" value="PRION-INHIBITION AND PROPAGATION HELO DOMAIN-CONTAINING PROTEIN"/>
    <property type="match status" value="1"/>
</dbReference>
<dbReference type="Proteomes" id="UP000799750">
    <property type="component" value="Unassembled WGS sequence"/>
</dbReference>
<organism evidence="3 4">
    <name type="scientific">Lophium mytilinum</name>
    <dbReference type="NCBI Taxonomy" id="390894"/>
    <lineage>
        <taxon>Eukaryota</taxon>
        <taxon>Fungi</taxon>
        <taxon>Dikarya</taxon>
        <taxon>Ascomycota</taxon>
        <taxon>Pezizomycotina</taxon>
        <taxon>Dothideomycetes</taxon>
        <taxon>Pleosporomycetidae</taxon>
        <taxon>Mytilinidiales</taxon>
        <taxon>Mytilinidiaceae</taxon>
        <taxon>Lophium</taxon>
    </lineage>
</organism>
<protein>
    <submittedName>
        <fullName evidence="3">Uncharacterized protein</fullName>
    </submittedName>
</protein>
<dbReference type="InterPro" id="IPR031469">
    <property type="entry name" value="SesB_dom"/>
</dbReference>
<dbReference type="EMBL" id="MU004200">
    <property type="protein sequence ID" value="KAF2489045.1"/>
    <property type="molecule type" value="Genomic_DNA"/>
</dbReference>
<dbReference type="Pfam" id="PF17046">
    <property type="entry name" value="Ses_B"/>
    <property type="match status" value="1"/>
</dbReference>
<feature type="domain" description="Prion-inhibition and propagation HeLo" evidence="1">
    <location>
        <begin position="7"/>
        <end position="210"/>
    </location>
</feature>
<gene>
    <name evidence="3" type="ORF">BU16DRAFT_221494</name>
</gene>
<feature type="domain" description="Fungal death-pathway protein SesB" evidence="2">
    <location>
        <begin position="233"/>
        <end position="257"/>
    </location>
</feature>
<sequence length="264" mass="28921">MAEVASLAVGVIALAGLFNNTIECFEFIQLGRNFGKSFQTSQLKLDNARLRLSRWGASLGLGDSPQEIQSLEQRFGSGQKSDQAEALLGQILDLFAEAEGMSQKYKRRTKAGDSSLAVFHPETDLEPANVDLHRKMRQLSIDRQNRTGLRAKTKWALYEEKRFRRLLEDVIELVNSLVELFPASQAVQQQLCQREAAVIGADEDISMLQEIAAEQDKALETALAKVAKSTRGSTTVVFSGSNNTGFQLGSNSGSISGFTFGKGN</sequence>
<evidence type="ECO:0000259" key="1">
    <source>
        <dbReference type="Pfam" id="PF14479"/>
    </source>
</evidence>
<dbReference type="OrthoDB" id="20872at2759"/>
<evidence type="ECO:0000313" key="3">
    <source>
        <dbReference type="EMBL" id="KAF2489045.1"/>
    </source>
</evidence>
<evidence type="ECO:0000313" key="4">
    <source>
        <dbReference type="Proteomes" id="UP000799750"/>
    </source>
</evidence>
<dbReference type="Gene3D" id="1.20.120.1020">
    <property type="entry name" value="Prion-inhibition and propagation, HeLo domain"/>
    <property type="match status" value="1"/>
</dbReference>
<dbReference type="Pfam" id="PF14479">
    <property type="entry name" value="HeLo"/>
    <property type="match status" value="1"/>
</dbReference>
<accession>A0A6A6Q9P5</accession>
<dbReference type="AlphaFoldDB" id="A0A6A6Q9P5"/>
<reference evidence="3" key="1">
    <citation type="journal article" date="2020" name="Stud. Mycol.">
        <title>101 Dothideomycetes genomes: a test case for predicting lifestyles and emergence of pathogens.</title>
        <authorList>
            <person name="Haridas S."/>
            <person name="Albert R."/>
            <person name="Binder M."/>
            <person name="Bloem J."/>
            <person name="Labutti K."/>
            <person name="Salamov A."/>
            <person name="Andreopoulos B."/>
            <person name="Baker S."/>
            <person name="Barry K."/>
            <person name="Bills G."/>
            <person name="Bluhm B."/>
            <person name="Cannon C."/>
            <person name="Castanera R."/>
            <person name="Culley D."/>
            <person name="Daum C."/>
            <person name="Ezra D."/>
            <person name="Gonzalez J."/>
            <person name="Henrissat B."/>
            <person name="Kuo A."/>
            <person name="Liang C."/>
            <person name="Lipzen A."/>
            <person name="Lutzoni F."/>
            <person name="Magnuson J."/>
            <person name="Mondo S."/>
            <person name="Nolan M."/>
            <person name="Ohm R."/>
            <person name="Pangilinan J."/>
            <person name="Park H.-J."/>
            <person name="Ramirez L."/>
            <person name="Alfaro M."/>
            <person name="Sun H."/>
            <person name="Tritt A."/>
            <person name="Yoshinaga Y."/>
            <person name="Zwiers L.-H."/>
            <person name="Turgeon B."/>
            <person name="Goodwin S."/>
            <person name="Spatafora J."/>
            <person name="Crous P."/>
            <person name="Grigoriev I."/>
        </authorList>
    </citation>
    <scope>NUCLEOTIDE SEQUENCE</scope>
    <source>
        <strain evidence="3">CBS 269.34</strain>
    </source>
</reference>
<dbReference type="InterPro" id="IPR038305">
    <property type="entry name" value="HeLo_sf"/>
</dbReference>
<dbReference type="PANTHER" id="PTHR37542">
    <property type="entry name" value="HELO DOMAIN-CONTAINING PROTEIN-RELATED"/>
    <property type="match status" value="1"/>
</dbReference>